<feature type="compositionally biased region" description="Basic residues" evidence="1">
    <location>
        <begin position="60"/>
        <end position="70"/>
    </location>
</feature>
<proteinExistence type="predicted"/>
<accession>A0AAD5MMU4</accession>
<sequence length="224" mass="24467">MDGGGTSSTDTSTPLGMSSSRGGFRRRGRGRRGGAGGCGSSITQDCGPNPVNEDGSLSSSHRRGNHHRTRPGSGLRYGDDDSSQANRRSRPGEENNPASFLGSDRRETEGGGHQRQLTHPDRQRGNRGFFTHRVRGNSSSQPTRHTFNPSASPFVPQSLMNRVQPVSVLSNQQSTRGQLRPSYHRGCGVYRNQEENRISGMKRVVYILSNSEKTISVTPEESEK</sequence>
<feature type="compositionally biased region" description="Basic residues" evidence="1">
    <location>
        <begin position="23"/>
        <end position="32"/>
    </location>
</feature>
<dbReference type="Proteomes" id="UP001196413">
    <property type="component" value="Unassembled WGS sequence"/>
</dbReference>
<name>A0AAD5MMU4_PARTN</name>
<evidence type="ECO:0000313" key="3">
    <source>
        <dbReference type="Proteomes" id="UP001196413"/>
    </source>
</evidence>
<feature type="region of interest" description="Disordered" evidence="1">
    <location>
        <begin position="1"/>
        <end position="129"/>
    </location>
</feature>
<dbReference type="AlphaFoldDB" id="A0AAD5MMU4"/>
<protein>
    <submittedName>
        <fullName evidence="2">Uncharacterized protein</fullName>
    </submittedName>
</protein>
<gene>
    <name evidence="2" type="ORF">KIN20_006621</name>
</gene>
<feature type="compositionally biased region" description="Low complexity" evidence="1">
    <location>
        <begin position="7"/>
        <end position="22"/>
    </location>
</feature>
<evidence type="ECO:0000256" key="1">
    <source>
        <dbReference type="SAM" id="MobiDB-lite"/>
    </source>
</evidence>
<evidence type="ECO:0000313" key="2">
    <source>
        <dbReference type="EMBL" id="KAJ1350746.1"/>
    </source>
</evidence>
<keyword evidence="3" id="KW-1185">Reference proteome</keyword>
<organism evidence="2 3">
    <name type="scientific">Parelaphostrongylus tenuis</name>
    <name type="common">Meningeal worm</name>
    <dbReference type="NCBI Taxonomy" id="148309"/>
    <lineage>
        <taxon>Eukaryota</taxon>
        <taxon>Metazoa</taxon>
        <taxon>Ecdysozoa</taxon>
        <taxon>Nematoda</taxon>
        <taxon>Chromadorea</taxon>
        <taxon>Rhabditida</taxon>
        <taxon>Rhabditina</taxon>
        <taxon>Rhabditomorpha</taxon>
        <taxon>Strongyloidea</taxon>
        <taxon>Metastrongylidae</taxon>
        <taxon>Parelaphostrongylus</taxon>
    </lineage>
</organism>
<feature type="compositionally biased region" description="Basic and acidic residues" evidence="1">
    <location>
        <begin position="103"/>
        <end position="124"/>
    </location>
</feature>
<comment type="caution">
    <text evidence="2">The sequence shown here is derived from an EMBL/GenBank/DDBJ whole genome shotgun (WGS) entry which is preliminary data.</text>
</comment>
<reference evidence="2" key="1">
    <citation type="submission" date="2021-06" db="EMBL/GenBank/DDBJ databases">
        <title>Parelaphostrongylus tenuis whole genome reference sequence.</title>
        <authorList>
            <person name="Garwood T.J."/>
            <person name="Larsen P.A."/>
            <person name="Fountain-Jones N.M."/>
            <person name="Garbe J.R."/>
            <person name="Macchietto M.G."/>
            <person name="Kania S.A."/>
            <person name="Gerhold R.W."/>
            <person name="Richards J.E."/>
            <person name="Wolf T.M."/>
        </authorList>
    </citation>
    <scope>NUCLEOTIDE SEQUENCE</scope>
    <source>
        <strain evidence="2">MNPRO001-30</strain>
        <tissue evidence="2">Meninges</tissue>
    </source>
</reference>
<dbReference type="EMBL" id="JAHQIW010000940">
    <property type="protein sequence ID" value="KAJ1350746.1"/>
    <property type="molecule type" value="Genomic_DNA"/>
</dbReference>